<dbReference type="OrthoDB" id="1912519at2"/>
<dbReference type="EMBL" id="VDCQ01000001">
    <property type="protein sequence ID" value="TNJ68127.1"/>
    <property type="molecule type" value="Genomic_DNA"/>
</dbReference>
<gene>
    <name evidence="1" type="ORF">FE784_00220</name>
</gene>
<proteinExistence type="predicted"/>
<sequence>MIVSLIYIVCIRFDIGPRSLHYYITRSTPLPFEEIGGIKLGTILDEAAPIHGQTQIKDETDSFVYYEYDSGVEVAALKSTKEIVRIRIEGQDNQTTGKGIALGAGLREVKKRYGKNYYKRSEQGADIIGYIDKRKKTTLEFWLYENKVTLIRYDVKTMN</sequence>
<evidence type="ECO:0000313" key="2">
    <source>
        <dbReference type="Proteomes" id="UP000307943"/>
    </source>
</evidence>
<dbReference type="RefSeq" id="WP_139600104.1">
    <property type="nucleotide sequence ID" value="NZ_VDCQ01000001.1"/>
</dbReference>
<organism evidence="1 2">
    <name type="scientific">Paenibacillus hemerocallicola</name>
    <dbReference type="NCBI Taxonomy" id="1172614"/>
    <lineage>
        <taxon>Bacteria</taxon>
        <taxon>Bacillati</taxon>
        <taxon>Bacillota</taxon>
        <taxon>Bacilli</taxon>
        <taxon>Bacillales</taxon>
        <taxon>Paenibacillaceae</taxon>
        <taxon>Paenibacillus</taxon>
    </lineage>
</organism>
<name>A0A5C4THS3_9BACL</name>
<keyword evidence="2" id="KW-1185">Reference proteome</keyword>
<comment type="caution">
    <text evidence="1">The sequence shown here is derived from an EMBL/GenBank/DDBJ whole genome shotgun (WGS) entry which is preliminary data.</text>
</comment>
<dbReference type="AlphaFoldDB" id="A0A5C4THS3"/>
<evidence type="ECO:0000313" key="1">
    <source>
        <dbReference type="EMBL" id="TNJ68127.1"/>
    </source>
</evidence>
<dbReference type="Proteomes" id="UP000307943">
    <property type="component" value="Unassembled WGS sequence"/>
</dbReference>
<accession>A0A5C4THS3</accession>
<protein>
    <submittedName>
        <fullName evidence="1">Uncharacterized protein</fullName>
    </submittedName>
</protein>
<reference evidence="1 2" key="1">
    <citation type="submission" date="2019-05" db="EMBL/GenBank/DDBJ databases">
        <title>We sequenced the genome of Paenibacillus hemerocallicola KCTC 33185 for further insight into its adaptation and study the phylogeny of Paenibacillus.</title>
        <authorList>
            <person name="Narsing Rao M.P."/>
        </authorList>
    </citation>
    <scope>NUCLEOTIDE SEQUENCE [LARGE SCALE GENOMIC DNA]</scope>
    <source>
        <strain evidence="1 2">KCTC 33185</strain>
    </source>
</reference>